<gene>
    <name evidence="1" type="ORF">DFH08DRAFT_801641</name>
</gene>
<dbReference type="AlphaFoldDB" id="A0AAD7EZJ8"/>
<dbReference type="EMBL" id="JARIHO010000006">
    <property type="protein sequence ID" value="KAJ7359879.1"/>
    <property type="molecule type" value="Genomic_DNA"/>
</dbReference>
<comment type="caution">
    <text evidence="1">The sequence shown here is derived from an EMBL/GenBank/DDBJ whole genome shotgun (WGS) entry which is preliminary data.</text>
</comment>
<name>A0AAD7EZJ8_9AGAR</name>
<evidence type="ECO:0000313" key="1">
    <source>
        <dbReference type="EMBL" id="KAJ7359879.1"/>
    </source>
</evidence>
<organism evidence="1 2">
    <name type="scientific">Mycena albidolilacea</name>
    <dbReference type="NCBI Taxonomy" id="1033008"/>
    <lineage>
        <taxon>Eukaryota</taxon>
        <taxon>Fungi</taxon>
        <taxon>Dikarya</taxon>
        <taxon>Basidiomycota</taxon>
        <taxon>Agaricomycotina</taxon>
        <taxon>Agaricomycetes</taxon>
        <taxon>Agaricomycetidae</taxon>
        <taxon>Agaricales</taxon>
        <taxon>Marasmiineae</taxon>
        <taxon>Mycenaceae</taxon>
        <taxon>Mycena</taxon>
    </lineage>
</organism>
<dbReference type="Proteomes" id="UP001218218">
    <property type="component" value="Unassembled WGS sequence"/>
</dbReference>
<sequence length="285" mass="31704">MISGNPTHRSAIVAWQWMTSYCPATQLPSPHILAAATPRNGGTRSASDTPPNTVLEQFRDEAHLSTFRSMQANVLQSFPTTFTTKHLQSFSYIAWVDLDDLKEWFRQQADLNHLLDPTISEAILLTDDSHCGFHPMPMNVPPVGLNPRFPSGMDANFSDAMFMKNTHHDLNSGQNPSGVEILPGDYQLYRYKSTQVCMVGSTYVSTQIWCLVDCSNGNYNLLGEISLHNYIKKAGTRSPADFQCESNAPTPEGFCPELRSCCKIVTGDWSVTETVFSPTSSEILR</sequence>
<proteinExistence type="predicted"/>
<protein>
    <submittedName>
        <fullName evidence="1">Uncharacterized protein</fullName>
    </submittedName>
</protein>
<evidence type="ECO:0000313" key="2">
    <source>
        <dbReference type="Proteomes" id="UP001218218"/>
    </source>
</evidence>
<accession>A0AAD7EZJ8</accession>
<reference evidence="1" key="1">
    <citation type="submission" date="2023-03" db="EMBL/GenBank/DDBJ databases">
        <title>Massive genome expansion in bonnet fungi (Mycena s.s.) driven by repeated elements and novel gene families across ecological guilds.</title>
        <authorList>
            <consortium name="Lawrence Berkeley National Laboratory"/>
            <person name="Harder C.B."/>
            <person name="Miyauchi S."/>
            <person name="Viragh M."/>
            <person name="Kuo A."/>
            <person name="Thoen E."/>
            <person name="Andreopoulos B."/>
            <person name="Lu D."/>
            <person name="Skrede I."/>
            <person name="Drula E."/>
            <person name="Henrissat B."/>
            <person name="Morin E."/>
            <person name="Kohler A."/>
            <person name="Barry K."/>
            <person name="LaButti K."/>
            <person name="Morin E."/>
            <person name="Salamov A."/>
            <person name="Lipzen A."/>
            <person name="Mereny Z."/>
            <person name="Hegedus B."/>
            <person name="Baldrian P."/>
            <person name="Stursova M."/>
            <person name="Weitz H."/>
            <person name="Taylor A."/>
            <person name="Grigoriev I.V."/>
            <person name="Nagy L.G."/>
            <person name="Martin F."/>
            <person name="Kauserud H."/>
        </authorList>
    </citation>
    <scope>NUCLEOTIDE SEQUENCE</scope>
    <source>
        <strain evidence="1">CBHHK002</strain>
    </source>
</reference>
<keyword evidence="2" id="KW-1185">Reference proteome</keyword>